<gene>
    <name evidence="1" type="ORF">C7S16_1706</name>
</gene>
<sequence>MFELNKHYTRAFIHTACGGSKQAFLPTKNGKVVAACLRTDLNPQAPDVIICGGSASARAAGRTLAAQNGTIPVFIKMEADAFRFVGLFAVSESLTAPLDYTPYVRNSGFTIGQVSRVLKMKRCE</sequence>
<evidence type="ECO:0000313" key="2">
    <source>
        <dbReference type="Proteomes" id="UP001272137"/>
    </source>
</evidence>
<proteinExistence type="predicted"/>
<evidence type="ECO:0000313" key="1">
    <source>
        <dbReference type="EMBL" id="MDW9255828.1"/>
    </source>
</evidence>
<accession>A0AAW9D2P3</accession>
<dbReference type="AlphaFoldDB" id="A0AAW9D2P3"/>
<protein>
    <submittedName>
        <fullName evidence="1">Uncharacterized protein</fullName>
    </submittedName>
</protein>
<reference evidence="1" key="1">
    <citation type="submission" date="2018-08" db="EMBL/GenBank/DDBJ databases">
        <title>Identification of Burkholderia cepacia strains that express a Burkholderia pseudomallei-like capsular polysaccharide.</title>
        <authorList>
            <person name="Burtnick M.N."/>
            <person name="Vongsouvath M."/>
            <person name="Newton P."/>
            <person name="Wuthiekanun V."/>
            <person name="Limmathurotsakul D."/>
            <person name="Brett P.J."/>
            <person name="Chantratita N."/>
            <person name="Dance D.A."/>
        </authorList>
    </citation>
    <scope>NUCLEOTIDE SEQUENCE</scope>
    <source>
        <strain evidence="1">SBXCC001</strain>
    </source>
</reference>
<dbReference type="EMBL" id="QXCT01000002">
    <property type="protein sequence ID" value="MDW9255828.1"/>
    <property type="molecule type" value="Genomic_DNA"/>
</dbReference>
<dbReference type="Proteomes" id="UP001272137">
    <property type="component" value="Unassembled WGS sequence"/>
</dbReference>
<dbReference type="KEGG" id="btha:DR62_288"/>
<organism evidence="1 2">
    <name type="scientific">Burkholderia thailandensis</name>
    <dbReference type="NCBI Taxonomy" id="57975"/>
    <lineage>
        <taxon>Bacteria</taxon>
        <taxon>Pseudomonadati</taxon>
        <taxon>Pseudomonadota</taxon>
        <taxon>Betaproteobacteria</taxon>
        <taxon>Burkholderiales</taxon>
        <taxon>Burkholderiaceae</taxon>
        <taxon>Burkholderia</taxon>
        <taxon>pseudomallei group</taxon>
    </lineage>
</organism>
<name>A0AAW9D2P3_BURTH</name>
<comment type="caution">
    <text evidence="1">The sequence shown here is derived from an EMBL/GenBank/DDBJ whole genome shotgun (WGS) entry which is preliminary data.</text>
</comment>
<dbReference type="RefSeq" id="WP_009904331.1">
    <property type="nucleotide sequence ID" value="NZ_CP008914.2"/>
</dbReference>